<evidence type="ECO:0000313" key="1">
    <source>
        <dbReference type="EMBL" id="WMQ77659.1"/>
    </source>
</evidence>
<organism evidence="1">
    <name type="scientific">Zoothera dauma adenovirus</name>
    <dbReference type="NCBI Taxonomy" id="3073259"/>
    <lineage>
        <taxon>Viruses</taxon>
        <taxon>Varidnaviria</taxon>
        <taxon>Bamfordvirae</taxon>
        <taxon>Preplasmiviricota</taxon>
        <taxon>Polisuviricotina</taxon>
        <taxon>Pharingeaviricetes</taxon>
        <taxon>Rowavirales</taxon>
        <taxon>Adenoviridae</taxon>
    </lineage>
</organism>
<dbReference type="EMBL" id="OR233592">
    <property type="protein sequence ID" value="WMQ77659.1"/>
    <property type="molecule type" value="Genomic_DNA"/>
</dbReference>
<accession>A0AA51NQ99</accession>
<name>A0AA51NQ99_9ADEN</name>
<protein>
    <submittedName>
        <fullName evidence="1">E4.2</fullName>
    </submittedName>
</protein>
<sequence>METIRFQCSAETLRFILDKFNKNKYECFAFVTAVERLEAFAQGPFRLVFKFNDDRTVYGIACKHVYREFSSFDFLKFVLCYDDLCTCVTNVTWHDVILASNNPRNTSVEYCLVPVDKNDPSWENVCDFTRQFFPGSINFQLNFDDE</sequence>
<reference evidence="1" key="1">
    <citation type="submission" date="2023-06" db="EMBL/GenBank/DDBJ databases">
        <authorList>
            <person name="Zheng W."/>
            <person name="Wang Q."/>
            <person name="xu X.D."/>
        </authorList>
    </citation>
    <scope>NUCLEOTIDE SEQUENCE</scope>
    <source>
        <strain evidence="1">Cd_2020_s1</strain>
    </source>
</reference>
<proteinExistence type="predicted"/>